<dbReference type="GO" id="GO:0000166">
    <property type="term" value="F:nucleotide binding"/>
    <property type="evidence" value="ECO:0007669"/>
    <property type="project" value="InterPro"/>
</dbReference>
<dbReference type="InterPro" id="IPR051450">
    <property type="entry name" value="Gfo/Idh/MocA_Oxidoreductases"/>
</dbReference>
<evidence type="ECO:0000259" key="2">
    <source>
        <dbReference type="Pfam" id="PF22725"/>
    </source>
</evidence>
<dbReference type="Pfam" id="PF22725">
    <property type="entry name" value="GFO_IDH_MocA_C3"/>
    <property type="match status" value="1"/>
</dbReference>
<dbReference type="PANTHER" id="PTHR43377:SF1">
    <property type="entry name" value="BILIVERDIN REDUCTASE A"/>
    <property type="match status" value="1"/>
</dbReference>
<comment type="caution">
    <text evidence="3">The sequence shown here is derived from an EMBL/GenBank/DDBJ whole genome shotgun (WGS) entry which is preliminary data.</text>
</comment>
<evidence type="ECO:0008006" key="5">
    <source>
        <dbReference type="Google" id="ProtNLM"/>
    </source>
</evidence>
<dbReference type="InterPro" id="IPR000683">
    <property type="entry name" value="Gfo/Idh/MocA-like_OxRdtase_N"/>
</dbReference>
<gene>
    <name evidence="3" type="ORF">TQ37_05060</name>
</gene>
<feature type="domain" description="GFO/IDH/MocA-like oxidoreductase" evidence="2">
    <location>
        <begin position="134"/>
        <end position="260"/>
    </location>
</feature>
<evidence type="ECO:0000313" key="4">
    <source>
        <dbReference type="Proteomes" id="UP000035037"/>
    </source>
</evidence>
<dbReference type="InterPro" id="IPR055170">
    <property type="entry name" value="GFO_IDH_MocA-like_dom"/>
</dbReference>
<proteinExistence type="predicted"/>
<dbReference type="AlphaFoldDB" id="A0A0G8AV79"/>
<feature type="domain" description="Gfo/Idh/MocA-like oxidoreductase N-terminal" evidence="1">
    <location>
        <begin position="4"/>
        <end position="123"/>
    </location>
</feature>
<dbReference type="PATRIC" id="fig|1608419.3.peg.2586"/>
<accession>A0A0G8AV79</accession>
<dbReference type="Gene3D" id="3.40.50.720">
    <property type="entry name" value="NAD(P)-binding Rossmann-like Domain"/>
    <property type="match status" value="1"/>
</dbReference>
<dbReference type="Proteomes" id="UP000035037">
    <property type="component" value="Unassembled WGS sequence"/>
</dbReference>
<evidence type="ECO:0000313" key="3">
    <source>
        <dbReference type="EMBL" id="KKZ12814.1"/>
    </source>
</evidence>
<organism evidence="3 4">
    <name type="scientific">Candidatus Synechococcus spongiarum 15L</name>
    <dbReference type="NCBI Taxonomy" id="1608419"/>
    <lineage>
        <taxon>Bacteria</taxon>
        <taxon>Bacillati</taxon>
        <taxon>Cyanobacteriota</taxon>
        <taxon>Cyanophyceae</taxon>
        <taxon>Synechococcales</taxon>
        <taxon>Synechococcaceae</taxon>
        <taxon>Synechococcus</taxon>
    </lineage>
</organism>
<dbReference type="SUPFAM" id="SSF51735">
    <property type="entry name" value="NAD(P)-binding Rossmann-fold domains"/>
    <property type="match status" value="1"/>
</dbReference>
<name>A0A0G8AV79_9SYNE</name>
<dbReference type="Pfam" id="PF01408">
    <property type="entry name" value="GFO_IDH_MocA"/>
    <property type="match status" value="1"/>
</dbReference>
<dbReference type="Gene3D" id="3.30.360.10">
    <property type="entry name" value="Dihydrodipicolinate Reductase, domain 2"/>
    <property type="match status" value="1"/>
</dbReference>
<dbReference type="EMBL" id="JYFQ01000099">
    <property type="protein sequence ID" value="KKZ12814.1"/>
    <property type="molecule type" value="Genomic_DNA"/>
</dbReference>
<sequence length="346" mass="37391">MAFGWGIISTGLHPENKIAPAITAADGGELVAVYSRDQGRAAAFAERHGASVAYSSLEDLLRDSRVDGVFISSPNSLHAGQAMQAAEAGKHVLSEKPMTTTLRDALDMVRACRDRGVKLGVGFELRHNPGHIVARDLVRDGTLGRVTLAQGQWGFGSRGQEVFPPREGLRQWWDDPEAMGGASTMMGTGVHVMDLLRFVMGQEIVEVAAITDGQTDARPLEQIAVLSLRFGNGTLGTLVCGRLLPDTRNDLAIYGISGRFTSRETVWEAQKGEIEVISDTVNRTDSYPENYLANFIAQTEDFQQAVAEDRDPAATGVDGLRVVEVTLAAIESARTCKTIKIEPVEI</sequence>
<dbReference type="PANTHER" id="PTHR43377">
    <property type="entry name" value="BILIVERDIN REDUCTASE A"/>
    <property type="match status" value="1"/>
</dbReference>
<reference evidence="3 4" key="1">
    <citation type="submission" date="2015-02" db="EMBL/GenBank/DDBJ databases">
        <authorList>
            <person name="Slaby B."/>
            <person name="Hentschel U."/>
        </authorList>
    </citation>
    <scope>NUCLEOTIDE SEQUENCE [LARGE SCALE GENOMIC DNA]</scope>
    <source>
        <strain evidence="3">15L</strain>
    </source>
</reference>
<evidence type="ECO:0000259" key="1">
    <source>
        <dbReference type="Pfam" id="PF01408"/>
    </source>
</evidence>
<dbReference type="InterPro" id="IPR036291">
    <property type="entry name" value="NAD(P)-bd_dom_sf"/>
</dbReference>
<protein>
    <recommendedName>
        <fullName evidence="5">Oxidoreductase</fullName>
    </recommendedName>
</protein>
<reference evidence="3 4" key="2">
    <citation type="submission" date="2015-05" db="EMBL/GenBank/DDBJ databases">
        <title>Lifestyle Evolution in Cyanobacterial Symbionts of Sponges.</title>
        <authorList>
            <person name="Burgsdorf I."/>
            <person name="Slaby B.M."/>
            <person name="Handley K.M."/>
            <person name="Haber M."/>
            <person name="Blom J."/>
            <person name="Marshall C.W."/>
            <person name="Gilbert J.A."/>
            <person name="Hentschel U."/>
            <person name="Steindler L."/>
        </authorList>
    </citation>
    <scope>NUCLEOTIDE SEQUENCE [LARGE SCALE GENOMIC DNA]</scope>
    <source>
        <strain evidence="3">15L</strain>
    </source>
</reference>
<dbReference type="SUPFAM" id="SSF55347">
    <property type="entry name" value="Glyceraldehyde-3-phosphate dehydrogenase-like, C-terminal domain"/>
    <property type="match status" value="1"/>
</dbReference>